<comment type="similarity">
    <text evidence="5">Belongs to the SAT4 family.</text>
</comment>
<dbReference type="PANTHER" id="PTHR33048">
    <property type="entry name" value="PTH11-LIKE INTEGRAL MEMBRANE PROTEIN (AFU_ORTHOLOGUE AFUA_5G11245)"/>
    <property type="match status" value="1"/>
</dbReference>
<keyword evidence="4 6" id="KW-0472">Membrane</keyword>
<evidence type="ECO:0000256" key="2">
    <source>
        <dbReference type="ARBA" id="ARBA00022692"/>
    </source>
</evidence>
<dbReference type="Pfam" id="PF20684">
    <property type="entry name" value="Fung_rhodopsin"/>
    <property type="match status" value="1"/>
</dbReference>
<keyword evidence="3 6" id="KW-1133">Transmembrane helix</keyword>
<dbReference type="PANTHER" id="PTHR33048:SF166">
    <property type="entry name" value="PTH11-LIKE INTEGRAL MEMBRANE PROTEIN"/>
    <property type="match status" value="1"/>
</dbReference>
<feature type="transmembrane region" description="Helical" evidence="6">
    <location>
        <begin position="170"/>
        <end position="193"/>
    </location>
</feature>
<name>A0A0C3HF61_OIDMZ</name>
<evidence type="ECO:0000256" key="6">
    <source>
        <dbReference type="SAM" id="Phobius"/>
    </source>
</evidence>
<feature type="transmembrane region" description="Helical" evidence="6">
    <location>
        <begin position="6"/>
        <end position="29"/>
    </location>
</feature>
<proteinExistence type="inferred from homology"/>
<dbReference type="InterPro" id="IPR049326">
    <property type="entry name" value="Rhodopsin_dom_fungi"/>
</dbReference>
<feature type="transmembrane region" description="Helical" evidence="6">
    <location>
        <begin position="41"/>
        <end position="64"/>
    </location>
</feature>
<reference evidence="9" key="2">
    <citation type="submission" date="2015-01" db="EMBL/GenBank/DDBJ databases">
        <title>Evolutionary Origins and Diversification of the Mycorrhizal Mutualists.</title>
        <authorList>
            <consortium name="DOE Joint Genome Institute"/>
            <consortium name="Mycorrhizal Genomics Consortium"/>
            <person name="Kohler A."/>
            <person name="Kuo A."/>
            <person name="Nagy L.G."/>
            <person name="Floudas D."/>
            <person name="Copeland A."/>
            <person name="Barry K.W."/>
            <person name="Cichocki N."/>
            <person name="Veneault-Fourrey C."/>
            <person name="LaButti K."/>
            <person name="Lindquist E.A."/>
            <person name="Lipzen A."/>
            <person name="Lundell T."/>
            <person name="Morin E."/>
            <person name="Murat C."/>
            <person name="Riley R."/>
            <person name="Ohm R."/>
            <person name="Sun H."/>
            <person name="Tunlid A."/>
            <person name="Henrissat B."/>
            <person name="Grigoriev I.V."/>
            <person name="Hibbett D.S."/>
            <person name="Martin F."/>
        </authorList>
    </citation>
    <scope>NUCLEOTIDE SEQUENCE [LARGE SCALE GENOMIC DNA]</scope>
    <source>
        <strain evidence="9">Zn</strain>
    </source>
</reference>
<feature type="transmembrane region" description="Helical" evidence="6">
    <location>
        <begin position="129"/>
        <end position="147"/>
    </location>
</feature>
<dbReference type="EMBL" id="KN832870">
    <property type="protein sequence ID" value="KIN06871.1"/>
    <property type="molecule type" value="Genomic_DNA"/>
</dbReference>
<evidence type="ECO:0000313" key="8">
    <source>
        <dbReference type="EMBL" id="KIN06871.1"/>
    </source>
</evidence>
<reference evidence="8 9" key="1">
    <citation type="submission" date="2014-04" db="EMBL/GenBank/DDBJ databases">
        <authorList>
            <consortium name="DOE Joint Genome Institute"/>
            <person name="Kuo A."/>
            <person name="Martino E."/>
            <person name="Perotto S."/>
            <person name="Kohler A."/>
            <person name="Nagy L.G."/>
            <person name="Floudas D."/>
            <person name="Copeland A."/>
            <person name="Barry K.W."/>
            <person name="Cichocki N."/>
            <person name="Veneault-Fourrey C."/>
            <person name="LaButti K."/>
            <person name="Lindquist E.A."/>
            <person name="Lipzen A."/>
            <person name="Lundell T."/>
            <person name="Morin E."/>
            <person name="Murat C."/>
            <person name="Sun H."/>
            <person name="Tunlid A."/>
            <person name="Henrissat B."/>
            <person name="Grigoriev I.V."/>
            <person name="Hibbett D.S."/>
            <person name="Martin F."/>
            <person name="Nordberg H.P."/>
            <person name="Cantor M.N."/>
            <person name="Hua S.X."/>
        </authorList>
    </citation>
    <scope>NUCLEOTIDE SEQUENCE [LARGE SCALE GENOMIC DNA]</scope>
    <source>
        <strain evidence="8 9">Zn</strain>
    </source>
</reference>
<dbReference type="GO" id="GO:0016020">
    <property type="term" value="C:membrane"/>
    <property type="evidence" value="ECO:0007669"/>
    <property type="project" value="UniProtKB-SubCell"/>
</dbReference>
<evidence type="ECO:0000259" key="7">
    <source>
        <dbReference type="Pfam" id="PF20684"/>
    </source>
</evidence>
<comment type="subcellular location">
    <subcellularLocation>
        <location evidence="1">Membrane</location>
        <topology evidence="1">Multi-pass membrane protein</topology>
    </subcellularLocation>
</comment>
<feature type="transmembrane region" description="Helical" evidence="6">
    <location>
        <begin position="205"/>
        <end position="227"/>
    </location>
</feature>
<evidence type="ECO:0000256" key="5">
    <source>
        <dbReference type="ARBA" id="ARBA00038359"/>
    </source>
</evidence>
<dbReference type="InParanoid" id="A0A0C3HF61"/>
<evidence type="ECO:0000313" key="9">
    <source>
        <dbReference type="Proteomes" id="UP000054321"/>
    </source>
</evidence>
<dbReference type="Proteomes" id="UP000054321">
    <property type="component" value="Unassembled WGS sequence"/>
</dbReference>
<evidence type="ECO:0000256" key="4">
    <source>
        <dbReference type="ARBA" id="ARBA00023136"/>
    </source>
</evidence>
<keyword evidence="2 6" id="KW-0812">Transmembrane</keyword>
<organism evidence="8 9">
    <name type="scientific">Oidiodendron maius (strain Zn)</name>
    <dbReference type="NCBI Taxonomy" id="913774"/>
    <lineage>
        <taxon>Eukaryota</taxon>
        <taxon>Fungi</taxon>
        <taxon>Dikarya</taxon>
        <taxon>Ascomycota</taxon>
        <taxon>Pezizomycotina</taxon>
        <taxon>Leotiomycetes</taxon>
        <taxon>Leotiomycetes incertae sedis</taxon>
        <taxon>Myxotrichaceae</taxon>
        <taxon>Oidiodendron</taxon>
    </lineage>
</organism>
<feature type="transmembrane region" description="Helical" evidence="6">
    <location>
        <begin position="239"/>
        <end position="258"/>
    </location>
</feature>
<dbReference type="STRING" id="913774.A0A0C3HF61"/>
<feature type="transmembrane region" description="Helical" evidence="6">
    <location>
        <begin position="100"/>
        <end position="117"/>
    </location>
</feature>
<dbReference type="HOGENOM" id="CLU_019101_1_0_1"/>
<dbReference type="AlphaFoldDB" id="A0A0C3HF61"/>
<accession>A0A0C3HF61</accession>
<evidence type="ECO:0000256" key="3">
    <source>
        <dbReference type="ARBA" id="ARBA00022989"/>
    </source>
</evidence>
<feature type="domain" description="Rhodopsin" evidence="7">
    <location>
        <begin position="25"/>
        <end position="262"/>
    </location>
</feature>
<sequence length="287" mass="32821">MDGGTKTTVILIGVFGFCSAPIMILRLALRRIRQQDLNLGDYLTLAAIACVASRTGFAMVIVVWGNNNLPPSPQVFTATEIYQRVIGSRLTLVNRVVYNTYIWIQKSIVLLLYWQLLNELPSTHHIMNVYWIILAMTYVVVQAVTFIECHPFHLYWQVVPNPGNCTHARIQLSVFVALNIFTDILLIILPIPWLLRMQRSLKQRLLLVGLFSIGVLLVAIAIIRFPIYNRDTVQLNRNTWGSVEEFAAALVANVPVLYSLRRRRQAMSDEISPWPSHPLLLPRYRSR</sequence>
<evidence type="ECO:0000256" key="1">
    <source>
        <dbReference type="ARBA" id="ARBA00004141"/>
    </source>
</evidence>
<dbReference type="OrthoDB" id="3903189at2759"/>
<gene>
    <name evidence="8" type="ORF">OIDMADRAFT_36628</name>
</gene>
<dbReference type="InterPro" id="IPR052337">
    <property type="entry name" value="SAT4-like"/>
</dbReference>
<keyword evidence="9" id="KW-1185">Reference proteome</keyword>
<protein>
    <recommendedName>
        <fullName evidence="7">Rhodopsin domain-containing protein</fullName>
    </recommendedName>
</protein>